<organism evidence="2 3">
    <name type="scientific">Vibrio azureus NBRC 104587</name>
    <dbReference type="NCBI Taxonomy" id="1219077"/>
    <lineage>
        <taxon>Bacteria</taxon>
        <taxon>Pseudomonadati</taxon>
        <taxon>Pseudomonadota</taxon>
        <taxon>Gammaproteobacteria</taxon>
        <taxon>Vibrionales</taxon>
        <taxon>Vibrionaceae</taxon>
        <taxon>Vibrio</taxon>
    </lineage>
</organism>
<dbReference type="PANTHER" id="PTHR34387:SF1">
    <property type="entry name" value="PERIPLASMIC IMMUNOGENIC PROTEIN"/>
    <property type="match status" value="1"/>
</dbReference>
<feature type="signal peptide" evidence="1">
    <location>
        <begin position="1"/>
        <end position="21"/>
    </location>
</feature>
<dbReference type="Pfam" id="PF04402">
    <property type="entry name" value="SIMPL"/>
    <property type="match status" value="1"/>
</dbReference>
<dbReference type="PANTHER" id="PTHR34387">
    <property type="entry name" value="SLR1258 PROTEIN"/>
    <property type="match status" value="1"/>
</dbReference>
<dbReference type="InterPro" id="IPR052022">
    <property type="entry name" value="26kDa_periplasmic_antigen"/>
</dbReference>
<dbReference type="AlphaFoldDB" id="U3CDY6"/>
<dbReference type="EMBL" id="BATL01000046">
    <property type="protein sequence ID" value="GAD76538.1"/>
    <property type="molecule type" value="Genomic_DNA"/>
</dbReference>
<feature type="chain" id="PRO_5004639552" description="Oxidative stress defense protein" evidence="1">
    <location>
        <begin position="22"/>
        <end position="231"/>
    </location>
</feature>
<evidence type="ECO:0000256" key="1">
    <source>
        <dbReference type="SAM" id="SignalP"/>
    </source>
</evidence>
<comment type="caution">
    <text evidence="2">The sequence shown here is derived from an EMBL/GenBank/DDBJ whole genome shotgun (WGS) entry which is preliminary data.</text>
</comment>
<dbReference type="Gene3D" id="3.30.110.170">
    <property type="entry name" value="Protein of unknown function (DUF541), domain 1"/>
    <property type="match status" value="1"/>
</dbReference>
<dbReference type="OrthoDB" id="5985609at2"/>
<dbReference type="RefSeq" id="WP_021710285.1">
    <property type="nucleotide sequence ID" value="NZ_BAOB01000022.1"/>
</dbReference>
<dbReference type="NCBIfam" id="NF008299">
    <property type="entry name" value="PRK11087.1"/>
    <property type="match status" value="1"/>
</dbReference>
<dbReference type="Gene3D" id="3.30.70.2970">
    <property type="entry name" value="Protein of unknown function (DUF541), domain 2"/>
    <property type="match status" value="1"/>
</dbReference>
<sequence length="231" mass="25740">MKWFSSLLVTTLSICCVSVYADEGLNFPHVTTTGYGEISAKPDMATFSVRVVETTLTAEQAKQAVDGVVERFLKSLEDIGISKSNISSSNLYISPQYHYPKSGSSELVGYRASRTVDVVVMDLAKLNQYLDMALKSGINQVDNIQLKVSDQTKYQQKARLAAIQDAKSKADFLAQGFDKKLGDIWLINDDRAPSQPVIMRSMMMDTEQNSNGYQDSNLIIRDQVDVIYKLK</sequence>
<accession>U3CDY6</accession>
<dbReference type="InterPro" id="IPR007497">
    <property type="entry name" value="SIMPL/DUF541"/>
</dbReference>
<reference evidence="2 3" key="1">
    <citation type="submission" date="2013-09" db="EMBL/GenBank/DDBJ databases">
        <title>Whole genome shotgun sequence of Vibrio azureus NBRC 104587.</title>
        <authorList>
            <person name="Isaki S."/>
            <person name="Hosoyama A."/>
            <person name="Numata M."/>
            <person name="Hashimoto M."/>
            <person name="Hosoyama Y."/>
            <person name="Tsuchikane K."/>
            <person name="Noguchi M."/>
            <person name="Hirakata S."/>
            <person name="Ichikawa N."/>
            <person name="Ohji S."/>
            <person name="Yamazoe A."/>
            <person name="Fujita N."/>
        </authorList>
    </citation>
    <scope>NUCLEOTIDE SEQUENCE [LARGE SCALE GENOMIC DNA]</scope>
    <source>
        <strain evidence="2 3">NBRC 104587</strain>
    </source>
</reference>
<keyword evidence="1" id="KW-0732">Signal</keyword>
<evidence type="ECO:0000313" key="3">
    <source>
        <dbReference type="Proteomes" id="UP000016567"/>
    </source>
</evidence>
<name>U3CDY6_9VIBR</name>
<protein>
    <recommendedName>
        <fullName evidence="4">Oxidative stress defense protein</fullName>
    </recommendedName>
</protein>
<evidence type="ECO:0008006" key="4">
    <source>
        <dbReference type="Google" id="ProtNLM"/>
    </source>
</evidence>
<dbReference type="GO" id="GO:0006974">
    <property type="term" value="P:DNA damage response"/>
    <property type="evidence" value="ECO:0007669"/>
    <property type="project" value="TreeGrafter"/>
</dbReference>
<dbReference type="Proteomes" id="UP000016567">
    <property type="component" value="Unassembled WGS sequence"/>
</dbReference>
<evidence type="ECO:0000313" key="2">
    <source>
        <dbReference type="EMBL" id="GAD76538.1"/>
    </source>
</evidence>
<gene>
    <name evidence="2" type="ORF">VAZ01S_046_00080</name>
</gene>
<proteinExistence type="predicted"/>
<keyword evidence="3" id="KW-1185">Reference proteome</keyword>
<dbReference type="eggNOG" id="COG2968">
    <property type="taxonomic scope" value="Bacteria"/>
</dbReference>